<dbReference type="Proteomes" id="UP000222426">
    <property type="component" value="Segment"/>
</dbReference>
<evidence type="ECO:0000313" key="2">
    <source>
        <dbReference type="EMBL" id="APD18489.1"/>
    </source>
</evidence>
<evidence type="ECO:0000313" key="3">
    <source>
        <dbReference type="Proteomes" id="UP000222426"/>
    </source>
</evidence>
<protein>
    <recommendedName>
        <fullName evidence="4">Tail terminator</fullName>
    </recommendedName>
</protein>
<feature type="region of interest" description="Disordered" evidence="1">
    <location>
        <begin position="114"/>
        <end position="137"/>
    </location>
</feature>
<reference evidence="2 3" key="1">
    <citation type="submission" date="2016-11" db="EMBL/GenBank/DDBJ databases">
        <authorList>
            <person name="Meyer C.L."/>
            <person name="Nguyen V."/>
            <person name="Scott S.R."/>
            <person name="Nayek S."/>
            <person name="Syed N."/>
            <person name="Wagner P.E."/>
            <person name="Bhuiyan S."/>
            <person name="Layton S.R."/>
            <person name="Donegan-Quick R."/>
            <person name="Kim T."/>
            <person name="Visi D.K."/>
            <person name="Allen M.S."/>
            <person name="Hughes L.E."/>
            <person name="Garlena R.A."/>
            <person name="Russell D.A."/>
            <person name="Pope W.H."/>
            <person name="Jacobs-Sera D."/>
            <person name="Hendrix R.W."/>
            <person name="Hatfull G.F."/>
        </authorList>
    </citation>
    <scope>NUCLEOTIDE SEQUENCE [LARGE SCALE GENOMIC DNA]</scope>
</reference>
<accession>A0A1J0MBT6</accession>
<gene>
    <name evidence="2" type="ORF">SEA_IDIDSUMTINWONG_12</name>
</gene>
<organism evidence="2 3">
    <name type="scientific">Streptomyces phage Ididsumtinwong</name>
    <dbReference type="NCBI Taxonomy" id="1920308"/>
    <lineage>
        <taxon>Viruses</taxon>
        <taxon>Duplodnaviria</taxon>
        <taxon>Heunggongvirae</taxon>
        <taxon>Uroviricota</taxon>
        <taxon>Caudoviricetes</taxon>
        <taxon>Austintatiousvirus</taxon>
        <taxon>Austintatiousvirus ididsumtinwong</taxon>
    </lineage>
</organism>
<dbReference type="EMBL" id="KY092479">
    <property type="protein sequence ID" value="APD18489.1"/>
    <property type="molecule type" value="Genomic_DNA"/>
</dbReference>
<proteinExistence type="predicted"/>
<dbReference type="Pfam" id="PF12691">
    <property type="entry name" value="Phage_tail_terminator_6"/>
    <property type="match status" value="1"/>
</dbReference>
<name>A0A1J0MBT6_9CAUD</name>
<dbReference type="InterPro" id="IPR024411">
    <property type="entry name" value="Tail_terminator_phage"/>
</dbReference>
<sequence length="137" mass="14481">MADLLDGIAQYLAAEGLLTYDPDGITGDTFVETMPPAPDEAVSLALYDAGPQQARDDDTDQRLQVRVRGGPDPRVSRARAQAIYAALHGLTNTQLPDGTWAVLIAARGIPAPMGADSNGRHEHVTNYDVATASPTTP</sequence>
<evidence type="ECO:0008006" key="4">
    <source>
        <dbReference type="Google" id="ProtNLM"/>
    </source>
</evidence>
<keyword evidence="3" id="KW-1185">Reference proteome</keyword>
<evidence type="ECO:0000256" key="1">
    <source>
        <dbReference type="SAM" id="MobiDB-lite"/>
    </source>
</evidence>